<feature type="transmembrane region" description="Helical" evidence="4">
    <location>
        <begin position="312"/>
        <end position="332"/>
    </location>
</feature>
<reference evidence="7" key="1">
    <citation type="journal article" date="2007" name="J. Bacteriol.">
        <title>Comparative genome analysis of four magnetotactic bacteria reveals a complex set of group-specific genes implicated in magnetosome biomineralization and function.</title>
        <authorList>
            <person name="Richter M."/>
            <person name="Kube M."/>
            <person name="Bazylinski D.A."/>
            <person name="Lombardot T."/>
            <person name="Gloeckner F.O."/>
            <person name="Reinhardt R."/>
            <person name="Schueler D."/>
        </authorList>
    </citation>
    <scope>NUCLEOTIDE SEQUENCE</scope>
    <source>
        <strain evidence="7">MSR-1</strain>
    </source>
</reference>
<dbReference type="Gene3D" id="2.60.40.2380">
    <property type="match status" value="1"/>
</dbReference>
<evidence type="ECO:0000256" key="3">
    <source>
        <dbReference type="ARBA" id="ARBA00022553"/>
    </source>
</evidence>
<sequence>MPPQPRPYPLSRCGPVVAVFLCALLLWVNSASAHVVVLSPKDQSLSLNTLFEHRTDAEGTLTVDAITAEDEGWDDNGQQAFGYTRQVHWFRLHLLRPTQASGDWVLELGRPYVDDIRVYVGDGGKGWTEYRLGDHQPVASRPLASRLFAVPLNLPADKPVTIMIRSESTSATVLTASLWRPAAFAGQQSRDGLLFGVYYGALLVVVLFHFSIGLWIADRTHIIYAGFVLTQLVSYAFINGFAQLAFEQSWQYLSDRAINIGNFSGSLLATWLWTEILQMRRNFPRLRILYLGVMALYLLMLIIGWGRLYTDLAPLSFMLGMAVNVVTLAVSARLLLGHPRQVTLWFYVLAFVVANLGLLIHTLSLIGWVPLYLLPENLFQVSSIAHIVLLSAGLFYRVRQLDQERSQAREEAISASARADGQRSLVAMLSHEFRTPLSMIHSAAQMVRFRETQMATGSLERLDRIEGTARRLSALIDVFLASDALDQGKIVLNPRQGDLSVLVERVLAQFGNQARRIRVSPFPPIRLTADHDLLSVALRNCLANALNYSPPQSPVHLTLTQTDQVVSLVVEDEGHGIAADELENIGTPYYRGKSSSGKTGSGLGISMVRTIIAAHGGAMTLESAPGAGTKITLSLKDEVSAPARA</sequence>
<dbReference type="SMART" id="SM00388">
    <property type="entry name" value="HisKA"/>
    <property type="match status" value="1"/>
</dbReference>
<feature type="transmembrane region" description="Helical" evidence="4">
    <location>
        <begin position="197"/>
        <end position="217"/>
    </location>
</feature>
<dbReference type="PANTHER" id="PTHR43547:SF2">
    <property type="entry name" value="HYBRID SIGNAL TRANSDUCTION HISTIDINE KINASE C"/>
    <property type="match status" value="1"/>
</dbReference>
<keyword evidence="7" id="KW-0808">Transferase</keyword>
<dbReference type="Gene3D" id="1.10.287.130">
    <property type="match status" value="1"/>
</dbReference>
<evidence type="ECO:0000259" key="6">
    <source>
        <dbReference type="PROSITE" id="PS50109"/>
    </source>
</evidence>
<keyword evidence="7" id="KW-0418">Kinase</keyword>
<dbReference type="PANTHER" id="PTHR43547">
    <property type="entry name" value="TWO-COMPONENT HISTIDINE KINASE"/>
    <property type="match status" value="1"/>
</dbReference>
<dbReference type="Pfam" id="PF00512">
    <property type="entry name" value="HisKA"/>
    <property type="match status" value="1"/>
</dbReference>
<dbReference type="InterPro" id="IPR011623">
    <property type="entry name" value="7TMR_DISM_rcpt_extracell_dom1"/>
</dbReference>
<dbReference type="SUPFAM" id="SSF55874">
    <property type="entry name" value="ATPase domain of HSP90 chaperone/DNA topoisomerase II/histidine kinase"/>
    <property type="match status" value="1"/>
</dbReference>
<keyword evidence="3" id="KW-0597">Phosphoprotein</keyword>
<proteinExistence type="predicted"/>
<dbReference type="Gene3D" id="3.30.565.10">
    <property type="entry name" value="Histidine kinase-like ATPase, C-terminal domain"/>
    <property type="match status" value="1"/>
</dbReference>
<evidence type="ECO:0000313" key="7">
    <source>
        <dbReference type="EMBL" id="CAM75019.1"/>
    </source>
</evidence>
<protein>
    <recommendedName>
        <fullName evidence="2">histidine kinase</fullName>
        <ecNumber evidence="2">2.7.13.3</ecNumber>
    </recommendedName>
</protein>
<gene>
    <name evidence="7" type="ORF">MGR_2726</name>
</gene>
<dbReference type="CDD" id="cd00075">
    <property type="entry name" value="HATPase"/>
    <property type="match status" value="1"/>
</dbReference>
<feature type="transmembrane region" description="Helical" evidence="4">
    <location>
        <begin position="288"/>
        <end position="306"/>
    </location>
</feature>
<feature type="chain" id="PRO_5002673144" description="histidine kinase" evidence="5">
    <location>
        <begin position="34"/>
        <end position="645"/>
    </location>
</feature>
<dbReference type="PRINTS" id="PR00344">
    <property type="entry name" value="BCTRLSENSOR"/>
</dbReference>
<dbReference type="InterPro" id="IPR003661">
    <property type="entry name" value="HisK_dim/P_dom"/>
</dbReference>
<dbReference type="InterPro" id="IPR004358">
    <property type="entry name" value="Sig_transdc_His_kin-like_C"/>
</dbReference>
<evidence type="ECO:0000256" key="1">
    <source>
        <dbReference type="ARBA" id="ARBA00000085"/>
    </source>
</evidence>
<evidence type="ECO:0000256" key="2">
    <source>
        <dbReference type="ARBA" id="ARBA00012438"/>
    </source>
</evidence>
<feature type="transmembrane region" description="Helical" evidence="4">
    <location>
        <begin position="344"/>
        <end position="366"/>
    </location>
</feature>
<dbReference type="InterPro" id="IPR003594">
    <property type="entry name" value="HATPase_dom"/>
</dbReference>
<dbReference type="Pfam" id="PF07696">
    <property type="entry name" value="7TMR-DISMED2"/>
    <property type="match status" value="1"/>
</dbReference>
<dbReference type="SUPFAM" id="SSF47384">
    <property type="entry name" value="Homodimeric domain of signal transducing histidine kinase"/>
    <property type="match status" value="1"/>
</dbReference>
<dbReference type="InterPro" id="IPR036890">
    <property type="entry name" value="HATPase_C_sf"/>
</dbReference>
<dbReference type="Pfam" id="PF02518">
    <property type="entry name" value="HATPase_c"/>
    <property type="match status" value="1"/>
</dbReference>
<keyword evidence="7" id="KW-0067">ATP-binding</keyword>
<name>A4TWL2_9PROT</name>
<dbReference type="PROSITE" id="PS50109">
    <property type="entry name" value="HIS_KIN"/>
    <property type="match status" value="1"/>
</dbReference>
<dbReference type="GO" id="GO:0005524">
    <property type="term" value="F:ATP binding"/>
    <property type="evidence" value="ECO:0007669"/>
    <property type="project" value="UniProtKB-KW"/>
</dbReference>
<dbReference type="SMART" id="SM00387">
    <property type="entry name" value="HATPase_c"/>
    <property type="match status" value="1"/>
</dbReference>
<feature type="transmembrane region" description="Helical" evidence="4">
    <location>
        <begin position="378"/>
        <end position="396"/>
    </location>
</feature>
<evidence type="ECO:0000256" key="5">
    <source>
        <dbReference type="SAM" id="SignalP"/>
    </source>
</evidence>
<dbReference type="Pfam" id="PF07695">
    <property type="entry name" value="7TMR-DISM_7TM"/>
    <property type="match status" value="1"/>
</dbReference>
<dbReference type="GO" id="GO:0000155">
    <property type="term" value="F:phosphorelay sensor kinase activity"/>
    <property type="evidence" value="ECO:0007669"/>
    <property type="project" value="InterPro"/>
</dbReference>
<keyword evidence="4" id="KW-0812">Transmembrane</keyword>
<dbReference type="InterPro" id="IPR011622">
    <property type="entry name" value="7TMR_DISM_rcpt_extracell_dom2"/>
</dbReference>
<dbReference type="AlphaFoldDB" id="A4TWL2"/>
<feature type="domain" description="Histidine kinase" evidence="6">
    <location>
        <begin position="428"/>
        <end position="639"/>
    </location>
</feature>
<keyword evidence="4" id="KW-0472">Membrane</keyword>
<comment type="catalytic activity">
    <reaction evidence="1">
        <text>ATP + protein L-histidine = ADP + protein N-phospho-L-histidine.</text>
        <dbReference type="EC" id="2.7.13.3"/>
    </reaction>
</comment>
<keyword evidence="5" id="KW-0732">Signal</keyword>
<dbReference type="InterPro" id="IPR005467">
    <property type="entry name" value="His_kinase_dom"/>
</dbReference>
<feature type="signal peptide" evidence="5">
    <location>
        <begin position="1"/>
        <end position="33"/>
    </location>
</feature>
<dbReference type="CDD" id="cd00082">
    <property type="entry name" value="HisKA"/>
    <property type="match status" value="1"/>
</dbReference>
<dbReference type="InterPro" id="IPR036097">
    <property type="entry name" value="HisK_dim/P_sf"/>
</dbReference>
<keyword evidence="7" id="KW-0547">Nucleotide-binding</keyword>
<dbReference type="EC" id="2.7.13.3" evidence="2"/>
<accession>A4TWL2</accession>
<evidence type="ECO:0000256" key="4">
    <source>
        <dbReference type="SAM" id="Phobius"/>
    </source>
</evidence>
<dbReference type="EMBL" id="CU459003">
    <property type="protein sequence ID" value="CAM75019.1"/>
    <property type="molecule type" value="Genomic_DNA"/>
</dbReference>
<keyword evidence="4" id="KW-1133">Transmembrane helix</keyword>
<feature type="transmembrane region" description="Helical" evidence="4">
    <location>
        <begin position="224"/>
        <end position="246"/>
    </location>
</feature>
<organism evidence="7">
    <name type="scientific">Magnetospirillum gryphiswaldense</name>
    <dbReference type="NCBI Taxonomy" id="55518"/>
    <lineage>
        <taxon>Bacteria</taxon>
        <taxon>Pseudomonadati</taxon>
        <taxon>Pseudomonadota</taxon>
        <taxon>Alphaproteobacteria</taxon>
        <taxon>Rhodospirillales</taxon>
        <taxon>Rhodospirillaceae</taxon>
        <taxon>Magnetospirillum</taxon>
    </lineage>
</organism>